<name>A0AAJ0C377_9PEZI</name>
<protein>
    <submittedName>
        <fullName evidence="2">Uncharacterized protein</fullName>
    </submittedName>
</protein>
<proteinExistence type="predicted"/>
<reference evidence="2" key="1">
    <citation type="submission" date="2023-06" db="EMBL/GenBank/DDBJ databases">
        <title>Genome-scale phylogeny and comparative genomics of the fungal order Sordariales.</title>
        <authorList>
            <consortium name="Lawrence Berkeley National Laboratory"/>
            <person name="Hensen N."/>
            <person name="Bonometti L."/>
            <person name="Westerberg I."/>
            <person name="Brannstrom I.O."/>
            <person name="Guillou S."/>
            <person name="Cros-Aarteil S."/>
            <person name="Calhoun S."/>
            <person name="Haridas S."/>
            <person name="Kuo A."/>
            <person name="Mondo S."/>
            <person name="Pangilinan J."/>
            <person name="Riley R."/>
            <person name="Labutti K."/>
            <person name="Andreopoulos B."/>
            <person name="Lipzen A."/>
            <person name="Chen C."/>
            <person name="Yanf M."/>
            <person name="Daum C."/>
            <person name="Ng V."/>
            <person name="Clum A."/>
            <person name="Steindorff A."/>
            <person name="Ohm R."/>
            <person name="Martin F."/>
            <person name="Silar P."/>
            <person name="Natvig D."/>
            <person name="Lalanne C."/>
            <person name="Gautier V."/>
            <person name="Ament-Velasquez S.L."/>
            <person name="Kruys A."/>
            <person name="Hutchinson M.I."/>
            <person name="Powell A.J."/>
            <person name="Barry K."/>
            <person name="Miller A.N."/>
            <person name="Grigoriev I.V."/>
            <person name="Debuchy R."/>
            <person name="Gladieux P."/>
            <person name="Thoren M.H."/>
            <person name="Johannesson H."/>
        </authorList>
    </citation>
    <scope>NUCLEOTIDE SEQUENCE</scope>
    <source>
        <strain evidence="2">8032-3</strain>
    </source>
</reference>
<sequence>MKELGMLVPTEVIEDAESKPKLRNYQIPLSRIQKPHKTTTPMPISEVKEREYRVVTAPKVRELEERGWTVWHAPPPALDINKGYKDVRGCSRFLDVNTTDNPAADSAFFLGRANVFAVATMTDGKWRPGQLLGPGGSEEVLAKSPSFAPFTPVKDMTETRSATSTGHLHQWVRPAGIGAGWGAYDDFTTFQSYGRRIAKELVEEREWSTGVMAPFEFKSESGGETFRCDSIQITDEIPVRQKEPVPLRQAMEATQSNHGCGRGGGRGGRGGGRGGQWEGLNDL</sequence>
<dbReference type="AlphaFoldDB" id="A0AAJ0C377"/>
<evidence type="ECO:0000313" key="3">
    <source>
        <dbReference type="Proteomes" id="UP001244011"/>
    </source>
</evidence>
<feature type="region of interest" description="Disordered" evidence="1">
    <location>
        <begin position="253"/>
        <end position="283"/>
    </location>
</feature>
<feature type="compositionally biased region" description="Gly residues" evidence="1">
    <location>
        <begin position="260"/>
        <end position="277"/>
    </location>
</feature>
<dbReference type="GeneID" id="85315921"/>
<keyword evidence="3" id="KW-1185">Reference proteome</keyword>
<dbReference type="Proteomes" id="UP001244011">
    <property type="component" value="Unassembled WGS sequence"/>
</dbReference>
<dbReference type="RefSeq" id="XP_060284112.1">
    <property type="nucleotide sequence ID" value="XM_060432734.1"/>
</dbReference>
<evidence type="ECO:0000313" key="2">
    <source>
        <dbReference type="EMBL" id="KAK1767899.1"/>
    </source>
</evidence>
<evidence type="ECO:0000256" key="1">
    <source>
        <dbReference type="SAM" id="MobiDB-lite"/>
    </source>
</evidence>
<gene>
    <name evidence="2" type="ORF">QBC33DRAFT_619363</name>
</gene>
<dbReference type="EMBL" id="MU839007">
    <property type="protein sequence ID" value="KAK1767899.1"/>
    <property type="molecule type" value="Genomic_DNA"/>
</dbReference>
<organism evidence="2 3">
    <name type="scientific">Phialemonium atrogriseum</name>
    <dbReference type="NCBI Taxonomy" id="1093897"/>
    <lineage>
        <taxon>Eukaryota</taxon>
        <taxon>Fungi</taxon>
        <taxon>Dikarya</taxon>
        <taxon>Ascomycota</taxon>
        <taxon>Pezizomycotina</taxon>
        <taxon>Sordariomycetes</taxon>
        <taxon>Sordariomycetidae</taxon>
        <taxon>Cephalothecales</taxon>
        <taxon>Cephalothecaceae</taxon>
        <taxon>Phialemonium</taxon>
    </lineage>
</organism>
<accession>A0AAJ0C377</accession>
<comment type="caution">
    <text evidence="2">The sequence shown here is derived from an EMBL/GenBank/DDBJ whole genome shotgun (WGS) entry which is preliminary data.</text>
</comment>